<reference evidence="1" key="2">
    <citation type="journal article" date="2015" name="Fish Shellfish Immunol.">
        <title>Early steps in the European eel (Anguilla anguilla)-Vibrio vulnificus interaction in the gills: Role of the RtxA13 toxin.</title>
        <authorList>
            <person name="Callol A."/>
            <person name="Pajuelo D."/>
            <person name="Ebbesson L."/>
            <person name="Teles M."/>
            <person name="MacKenzie S."/>
            <person name="Amaro C."/>
        </authorList>
    </citation>
    <scope>NUCLEOTIDE SEQUENCE</scope>
</reference>
<dbReference type="AlphaFoldDB" id="A0A0E9QMZ0"/>
<dbReference type="EMBL" id="GBXM01090373">
    <property type="protein sequence ID" value="JAH18204.1"/>
    <property type="molecule type" value="Transcribed_RNA"/>
</dbReference>
<name>A0A0E9QMZ0_ANGAN</name>
<evidence type="ECO:0000313" key="1">
    <source>
        <dbReference type="EMBL" id="JAH18204.1"/>
    </source>
</evidence>
<organism evidence="1">
    <name type="scientific">Anguilla anguilla</name>
    <name type="common">European freshwater eel</name>
    <name type="synonym">Muraena anguilla</name>
    <dbReference type="NCBI Taxonomy" id="7936"/>
    <lineage>
        <taxon>Eukaryota</taxon>
        <taxon>Metazoa</taxon>
        <taxon>Chordata</taxon>
        <taxon>Craniata</taxon>
        <taxon>Vertebrata</taxon>
        <taxon>Euteleostomi</taxon>
        <taxon>Actinopterygii</taxon>
        <taxon>Neopterygii</taxon>
        <taxon>Teleostei</taxon>
        <taxon>Anguilliformes</taxon>
        <taxon>Anguillidae</taxon>
        <taxon>Anguilla</taxon>
    </lineage>
</organism>
<reference evidence="1" key="1">
    <citation type="submission" date="2014-11" db="EMBL/GenBank/DDBJ databases">
        <authorList>
            <person name="Amaro Gonzalez C."/>
        </authorList>
    </citation>
    <scope>NUCLEOTIDE SEQUENCE</scope>
</reference>
<protein>
    <submittedName>
        <fullName evidence="1">Uncharacterized protein</fullName>
    </submittedName>
</protein>
<accession>A0A0E9QMZ0</accession>
<proteinExistence type="predicted"/>
<sequence length="39" mass="4526">MNLTNSNTNQTYNMFPIPAVHEIGKHCSPNLNFKYLILF</sequence>